<organism evidence="2 3">
    <name type="scientific">Xylophilus rhododendri</name>
    <dbReference type="NCBI Taxonomy" id="2697032"/>
    <lineage>
        <taxon>Bacteria</taxon>
        <taxon>Pseudomonadati</taxon>
        <taxon>Pseudomonadota</taxon>
        <taxon>Betaproteobacteria</taxon>
        <taxon>Burkholderiales</taxon>
        <taxon>Xylophilus</taxon>
    </lineage>
</organism>
<feature type="compositionally biased region" description="Pro residues" evidence="1">
    <location>
        <begin position="40"/>
        <end position="49"/>
    </location>
</feature>
<sequence>MPLESAGLPPYIPQQIRISTEEPRGSPDPSSDGAADTPPVASPPAPALPQPAGQEQPAAADPAFTAPASGSPTPTPEDAQPRKQAAGLARYIQHCALAQIKRMGAVDRETIRRKSSPALLARLLGLENRPARLSLIDKAKICLREDVDQLPAVPDLPVEELDTLPADERLIWEGVRDVLAFVLQGPVEKIFALGRRIEARLPLNTPRALRAAEAAAARSAADGVRDQFLALLLTVDAQYLEDLRLMAFRLGSWHAVSMAWELSLADDASSMLERYMLGSARFRADCMARARAVLARRARDEALAQADEAALARLIRLLAALKAGEGQASRRESEQAQALDAFLEASSDFSVADLRACVVQAGGIDPFCRVMRLCTGNPLVREMAHAVDWRGLLPRHAAVLAARSQPGGGSALVGSLREQLAVLLQAARQQNTAQADAVPSKRIKPDPDNDDVEGLEVQRFSPHIRAATASGGDWLQGLALDRAEWSAAAWADFERHYLEAAALPRRARETLKCRLQAQARRLLCEPAAESPVPGRFQFVTTLDDGPERGQGVVSLQALEAFEVLFLYGGTVCADRAEVDAYHLRYPGCWRYAHYVGLADADCAELPAREATCFGYPEGNIAASLNARRLRGTPRELRQAANVAALLLRVPGLPFGLPVIVTVRAIRPGRELFLDYGVQFCHFVSDSLRPLPAWPRVKQEGGQRPAGTLEQFLSALDALPPPSGDAPASWQPQAGRPPSIDWRAWLERSGYQLRQLPAEGDACLLALSGGLLDAGQLQQLRHDLADATARQTDTPASGRRLARAMVEALNRSWPERPLPPQALRASLGHAAYAELQRVPGVWGGNIEIQAWCQLEDERKQARIPQGRRGAAPPTQVALIDAGGVLRVLTAGDQEVIDLRRLPEREGLLLVDARLSKSDVALLREDDRYSEILQGDQAAAAWRR</sequence>
<evidence type="ECO:0000313" key="2">
    <source>
        <dbReference type="EMBL" id="QHI97155.1"/>
    </source>
</evidence>
<protein>
    <recommendedName>
        <fullName evidence="4">SET domain-containing protein</fullName>
    </recommendedName>
</protein>
<dbReference type="Proteomes" id="UP000464787">
    <property type="component" value="Chromosome"/>
</dbReference>
<dbReference type="RefSeq" id="WP_160550673.1">
    <property type="nucleotide sequence ID" value="NZ_CP047650.1"/>
</dbReference>
<reference evidence="2 3" key="1">
    <citation type="submission" date="2020-01" db="EMBL/GenBank/DDBJ databases">
        <title>Genome sequencing of strain KACC 21265.</title>
        <authorList>
            <person name="Heo J."/>
            <person name="Kim S.-J."/>
            <person name="Kim J.-S."/>
            <person name="Hong S.-B."/>
            <person name="Kwon S.-W."/>
        </authorList>
    </citation>
    <scope>NUCLEOTIDE SEQUENCE [LARGE SCALE GENOMIC DNA]</scope>
    <source>
        <strain evidence="2 3">KACC 21265</strain>
    </source>
</reference>
<evidence type="ECO:0000256" key="1">
    <source>
        <dbReference type="SAM" id="MobiDB-lite"/>
    </source>
</evidence>
<feature type="region of interest" description="Disordered" evidence="1">
    <location>
        <begin position="1"/>
        <end position="85"/>
    </location>
</feature>
<dbReference type="KEGG" id="xyk:GT347_03675"/>
<name>A0A857J2R1_9BURK</name>
<evidence type="ECO:0000313" key="3">
    <source>
        <dbReference type="Proteomes" id="UP000464787"/>
    </source>
</evidence>
<feature type="compositionally biased region" description="Low complexity" evidence="1">
    <location>
        <begin position="50"/>
        <end position="72"/>
    </location>
</feature>
<accession>A0A857J2R1</accession>
<gene>
    <name evidence="2" type="ORF">GT347_03675</name>
</gene>
<keyword evidence="3" id="KW-1185">Reference proteome</keyword>
<dbReference type="EMBL" id="CP047650">
    <property type="protein sequence ID" value="QHI97155.1"/>
    <property type="molecule type" value="Genomic_DNA"/>
</dbReference>
<evidence type="ECO:0008006" key="4">
    <source>
        <dbReference type="Google" id="ProtNLM"/>
    </source>
</evidence>
<proteinExistence type="predicted"/>
<dbReference type="AlphaFoldDB" id="A0A857J2R1"/>